<protein>
    <recommendedName>
        <fullName evidence="1 6">Shikimate dehydrogenase (NADP(+))</fullName>
        <shortName evidence="6">SDH</shortName>
        <ecNumber evidence="1 6">1.1.1.25</ecNumber>
    </recommendedName>
</protein>
<dbReference type="Proteomes" id="UP000001488">
    <property type="component" value="Chromosome"/>
</dbReference>
<sequence length="272" mass="29577">MDAETRLYGLIGFPARHSLSPAMHNAAFRELGMNAVYLAFEVAPERLKMAVDGVRGLGIHGLNVTMPHKTTVIEHLDGLSGEAEEIGSVNTIVNDGELIGYNTDGVGARRALEMVTSLRGKNVLIIGAGGAGRAIAYALSKVSEVVVLNRTPEKARALERFGVTGDRLTPENLRRYLANADVLINATPVGMNSDESPVPAELLREGLVVMDIVYKPLKTRLLREAERRGCVTVDGLWMLVHQGAESFRLWTGKSVDPELMRRAALEGLRKGR</sequence>
<comment type="similarity">
    <text evidence="6">Belongs to the shikimate dehydrogenase family.</text>
</comment>
<evidence type="ECO:0000313" key="10">
    <source>
        <dbReference type="EMBL" id="ACS34097.1"/>
    </source>
</evidence>
<reference evidence="10 11" key="1">
    <citation type="journal article" date="2007" name="Genome Biol.">
        <title>Genome analysis and genome-wide proteomics of Thermococcus gammatolerans, the most radioresistant organism known amongst the Archaea.</title>
        <authorList>
            <person name="Zivanovic Y."/>
            <person name="Armengaud J."/>
            <person name="Lagorce A."/>
            <person name="Leplat C."/>
            <person name="Guerin P."/>
            <person name="Dutertre M."/>
            <person name="Anthouard V."/>
            <person name="Forterre P."/>
            <person name="Wincker P."/>
            <person name="Confalonieri F."/>
        </authorList>
    </citation>
    <scope>NUCLEOTIDE SEQUENCE [LARGE SCALE GENOMIC DNA]</scope>
    <source>
        <strain evidence="11">DSM 15229 / JCM 11827 / EJ3</strain>
    </source>
</reference>
<dbReference type="Pfam" id="PF08501">
    <property type="entry name" value="Shikimate_dh_N"/>
    <property type="match status" value="1"/>
</dbReference>
<keyword evidence="2 6" id="KW-0028">Amino-acid biosynthesis</keyword>
<evidence type="ECO:0000259" key="8">
    <source>
        <dbReference type="Pfam" id="PF08501"/>
    </source>
</evidence>
<evidence type="ECO:0000256" key="2">
    <source>
        <dbReference type="ARBA" id="ARBA00022605"/>
    </source>
</evidence>
<dbReference type="InterPro" id="IPR011342">
    <property type="entry name" value="Shikimate_DH"/>
</dbReference>
<feature type="binding site" evidence="6">
    <location>
        <position position="235"/>
    </location>
    <ligand>
        <name>NADP(+)</name>
        <dbReference type="ChEBI" id="CHEBI:58349"/>
    </ligand>
</feature>
<feature type="binding site" evidence="6">
    <location>
        <position position="104"/>
    </location>
    <ligand>
        <name>shikimate</name>
        <dbReference type="ChEBI" id="CHEBI:36208"/>
    </ligand>
</feature>
<feature type="binding site" evidence="6">
    <location>
        <position position="212"/>
    </location>
    <ligand>
        <name>NADP(+)</name>
        <dbReference type="ChEBI" id="CHEBI:58349"/>
    </ligand>
</feature>
<dbReference type="Gene3D" id="3.40.50.10860">
    <property type="entry name" value="Leucine Dehydrogenase, chain A, domain 1"/>
    <property type="match status" value="1"/>
</dbReference>
<dbReference type="UniPathway" id="UPA00053">
    <property type="reaction ID" value="UER00087"/>
</dbReference>
<dbReference type="EC" id="1.1.1.25" evidence="1 6"/>
<dbReference type="PATRIC" id="fig|593117.10.peg.1599"/>
<evidence type="ECO:0000259" key="7">
    <source>
        <dbReference type="Pfam" id="PF01488"/>
    </source>
</evidence>
<dbReference type="GO" id="GO:0009423">
    <property type="term" value="P:chorismate biosynthetic process"/>
    <property type="evidence" value="ECO:0007669"/>
    <property type="project" value="UniProtKB-UniRule"/>
</dbReference>
<feature type="binding site" evidence="6">
    <location>
        <position position="214"/>
    </location>
    <ligand>
        <name>shikimate</name>
        <dbReference type="ChEBI" id="CHEBI:36208"/>
    </ligand>
</feature>
<comment type="catalytic activity">
    <reaction evidence="6">
        <text>shikimate + NADP(+) = 3-dehydroshikimate + NADPH + H(+)</text>
        <dbReference type="Rhea" id="RHEA:17737"/>
        <dbReference type="ChEBI" id="CHEBI:15378"/>
        <dbReference type="ChEBI" id="CHEBI:16630"/>
        <dbReference type="ChEBI" id="CHEBI:36208"/>
        <dbReference type="ChEBI" id="CHEBI:57783"/>
        <dbReference type="ChEBI" id="CHEBI:58349"/>
        <dbReference type="EC" id="1.1.1.25"/>
    </reaction>
</comment>
<dbReference type="NCBIfam" id="TIGR00507">
    <property type="entry name" value="aroE"/>
    <property type="match status" value="1"/>
</dbReference>
<evidence type="ECO:0000256" key="1">
    <source>
        <dbReference type="ARBA" id="ARBA00012962"/>
    </source>
</evidence>
<organism evidence="10 11">
    <name type="scientific">Thermococcus gammatolerans (strain DSM 15229 / JCM 11827 / EJ3)</name>
    <dbReference type="NCBI Taxonomy" id="593117"/>
    <lineage>
        <taxon>Archaea</taxon>
        <taxon>Methanobacteriati</taxon>
        <taxon>Methanobacteriota</taxon>
        <taxon>Thermococci</taxon>
        <taxon>Thermococcales</taxon>
        <taxon>Thermococcaceae</taxon>
        <taxon>Thermococcus</taxon>
    </lineage>
</organism>
<dbReference type="GeneID" id="7988489"/>
<keyword evidence="5 6" id="KW-0057">Aromatic amino acid biosynthesis</keyword>
<dbReference type="GO" id="GO:0004764">
    <property type="term" value="F:shikimate 3-dehydrogenase (NADP+) activity"/>
    <property type="evidence" value="ECO:0007669"/>
    <property type="project" value="UniProtKB-UniRule"/>
</dbReference>
<dbReference type="KEGG" id="tga:TGAM_1595"/>
<evidence type="ECO:0000256" key="6">
    <source>
        <dbReference type="HAMAP-Rule" id="MF_00222"/>
    </source>
</evidence>
<feature type="binding site" evidence="6">
    <location>
        <begin position="18"/>
        <end position="20"/>
    </location>
    <ligand>
        <name>shikimate</name>
        <dbReference type="ChEBI" id="CHEBI:36208"/>
    </ligand>
</feature>
<dbReference type="GO" id="GO:0019632">
    <property type="term" value="P:shikimate metabolic process"/>
    <property type="evidence" value="ECO:0007669"/>
    <property type="project" value="InterPro"/>
</dbReference>
<dbReference type="GO" id="GO:0008652">
    <property type="term" value="P:amino acid biosynthetic process"/>
    <property type="evidence" value="ECO:0007669"/>
    <property type="project" value="UniProtKB-KW"/>
</dbReference>
<feature type="domain" description="SDH C-terminal" evidence="9">
    <location>
        <begin position="235"/>
        <end position="265"/>
    </location>
</feature>
<dbReference type="eggNOG" id="arCOG01033">
    <property type="taxonomic scope" value="Archaea"/>
</dbReference>
<dbReference type="SUPFAM" id="SSF53223">
    <property type="entry name" value="Aminoacid dehydrogenase-like, N-terminal domain"/>
    <property type="match status" value="1"/>
</dbReference>
<dbReference type="GO" id="GO:0009073">
    <property type="term" value="P:aromatic amino acid family biosynthetic process"/>
    <property type="evidence" value="ECO:0007669"/>
    <property type="project" value="UniProtKB-KW"/>
</dbReference>
<dbReference type="InterPro" id="IPR046346">
    <property type="entry name" value="Aminoacid_DH-like_N_sf"/>
</dbReference>
<feature type="binding site" evidence="6">
    <location>
        <position position="90"/>
    </location>
    <ligand>
        <name>shikimate</name>
        <dbReference type="ChEBI" id="CHEBI:36208"/>
    </ligand>
</feature>
<dbReference type="EMBL" id="CP001398">
    <property type="protein sequence ID" value="ACS34097.1"/>
    <property type="molecule type" value="Genomic_DNA"/>
</dbReference>
<feature type="domain" description="Quinate/shikimate 5-dehydrogenase/glutamyl-tRNA reductase" evidence="7">
    <location>
        <begin position="111"/>
        <end position="187"/>
    </location>
</feature>
<dbReference type="Pfam" id="PF01488">
    <property type="entry name" value="Shikimate_DH"/>
    <property type="match status" value="1"/>
</dbReference>
<feature type="binding site" evidence="6">
    <location>
        <begin position="127"/>
        <end position="131"/>
    </location>
    <ligand>
        <name>NADP(+)</name>
        <dbReference type="ChEBI" id="CHEBI:58349"/>
    </ligand>
</feature>
<name>C5A785_THEGJ</name>
<comment type="function">
    <text evidence="6">Involved in the biosynthesis of the chorismate, which leads to the biosynthesis of aromatic amino acids. Catalyzes the reversible NADPH linked reduction of 3-dehydroshikimate (DHSA) to yield shikimate (SA).</text>
</comment>
<evidence type="ECO:0000313" key="11">
    <source>
        <dbReference type="Proteomes" id="UP000001488"/>
    </source>
</evidence>
<feature type="binding site" evidence="6">
    <location>
        <position position="65"/>
    </location>
    <ligand>
        <name>shikimate</name>
        <dbReference type="ChEBI" id="CHEBI:36208"/>
    </ligand>
</feature>
<dbReference type="InterPro" id="IPR013708">
    <property type="entry name" value="Shikimate_DH-bd_N"/>
</dbReference>
<accession>C5A785</accession>
<evidence type="ECO:0000256" key="4">
    <source>
        <dbReference type="ARBA" id="ARBA00023002"/>
    </source>
</evidence>
<dbReference type="InterPro" id="IPR022893">
    <property type="entry name" value="Shikimate_DH_fam"/>
</dbReference>
<gene>
    <name evidence="6 10" type="primary">aroE</name>
    <name evidence="10" type="ordered locus">TGAM_1595</name>
</gene>
<dbReference type="PaxDb" id="593117-TGAM_1595"/>
<comment type="subunit">
    <text evidence="6">Homodimer.</text>
</comment>
<dbReference type="AlphaFoldDB" id="C5A785"/>
<keyword evidence="4 6" id="KW-0560">Oxidoreductase</keyword>
<dbReference type="HOGENOM" id="CLU_044063_4_1_2"/>
<evidence type="ECO:0000256" key="3">
    <source>
        <dbReference type="ARBA" id="ARBA00022857"/>
    </source>
</evidence>
<dbReference type="InterPro" id="IPR006151">
    <property type="entry name" value="Shikm_DH/Glu-tRNA_Rdtase"/>
</dbReference>
<dbReference type="CDD" id="cd01065">
    <property type="entry name" value="NAD_bind_Shikimate_DH"/>
    <property type="match status" value="1"/>
</dbReference>
<dbReference type="InterPro" id="IPR036291">
    <property type="entry name" value="NAD(P)-bd_dom_sf"/>
</dbReference>
<dbReference type="Gene3D" id="3.40.50.720">
    <property type="entry name" value="NAD(P)-binding Rossmann-like Domain"/>
    <property type="match status" value="1"/>
</dbReference>
<dbReference type="SUPFAM" id="SSF51735">
    <property type="entry name" value="NAD(P)-binding Rossmann-fold domains"/>
    <property type="match status" value="1"/>
</dbReference>
<evidence type="ECO:0000259" key="9">
    <source>
        <dbReference type="Pfam" id="PF18317"/>
    </source>
</evidence>
<dbReference type="PANTHER" id="PTHR21089:SF1">
    <property type="entry name" value="BIFUNCTIONAL 3-DEHYDROQUINATE DEHYDRATASE_SHIKIMATE DEHYDROGENASE, CHLOROPLASTIC"/>
    <property type="match status" value="1"/>
</dbReference>
<proteinExistence type="inferred from homology"/>
<keyword evidence="11" id="KW-1185">Reference proteome</keyword>
<dbReference type="Pfam" id="PF18317">
    <property type="entry name" value="SDH_C"/>
    <property type="match status" value="1"/>
</dbReference>
<comment type="pathway">
    <text evidence="6">Metabolic intermediate biosynthesis; chorismate biosynthesis; chorismate from D-erythrose 4-phosphate and phosphoenolpyruvate: step 4/7.</text>
</comment>
<dbReference type="HAMAP" id="MF_00222">
    <property type="entry name" value="Shikimate_DH_AroE"/>
    <property type="match status" value="1"/>
</dbReference>
<keyword evidence="3 6" id="KW-0521">NADP</keyword>
<feature type="binding site" evidence="6">
    <location>
        <position position="242"/>
    </location>
    <ligand>
        <name>shikimate</name>
        <dbReference type="ChEBI" id="CHEBI:36208"/>
    </ligand>
</feature>
<dbReference type="RefSeq" id="WP_015859208.1">
    <property type="nucleotide sequence ID" value="NC_012804.1"/>
</dbReference>
<dbReference type="NCBIfam" id="NF001319">
    <property type="entry name" value="PRK00258.3-3"/>
    <property type="match status" value="1"/>
</dbReference>
<dbReference type="PANTHER" id="PTHR21089">
    <property type="entry name" value="SHIKIMATE DEHYDROGENASE"/>
    <property type="match status" value="1"/>
</dbReference>
<dbReference type="STRING" id="593117.TGAM_1595"/>
<evidence type="ECO:0000256" key="5">
    <source>
        <dbReference type="ARBA" id="ARBA00023141"/>
    </source>
</evidence>
<dbReference type="OrthoDB" id="8744at2157"/>
<dbReference type="InterPro" id="IPR041121">
    <property type="entry name" value="SDH_C"/>
</dbReference>
<dbReference type="FunFam" id="3.40.50.720:FF:000086">
    <property type="entry name" value="Quinate/shikimate dehydrogenase"/>
    <property type="match status" value="1"/>
</dbReference>
<feature type="domain" description="Shikimate dehydrogenase substrate binding N-terminal" evidence="8">
    <location>
        <begin position="10"/>
        <end position="92"/>
    </location>
</feature>
<dbReference type="GO" id="GO:0050661">
    <property type="term" value="F:NADP binding"/>
    <property type="evidence" value="ECO:0007669"/>
    <property type="project" value="InterPro"/>
</dbReference>
<comment type="caution">
    <text evidence="6">Lacks conserved residue(s) required for the propagation of feature annotation.</text>
</comment>
<feature type="binding site" evidence="6">
    <location>
        <begin position="149"/>
        <end position="154"/>
    </location>
    <ligand>
        <name>NADP(+)</name>
        <dbReference type="ChEBI" id="CHEBI:58349"/>
    </ligand>
</feature>
<feature type="active site" description="Proton acceptor" evidence="6">
    <location>
        <position position="69"/>
    </location>
</feature>